<evidence type="ECO:0000256" key="1">
    <source>
        <dbReference type="SAM" id="Phobius"/>
    </source>
</evidence>
<feature type="transmembrane region" description="Helical" evidence="1">
    <location>
        <begin position="21"/>
        <end position="47"/>
    </location>
</feature>
<dbReference type="AlphaFoldDB" id="A0ABD1D9D1"/>
<organism evidence="2 3">
    <name type="scientific">Culex pipiens pipiens</name>
    <name type="common">Northern house mosquito</name>
    <dbReference type="NCBI Taxonomy" id="38569"/>
    <lineage>
        <taxon>Eukaryota</taxon>
        <taxon>Metazoa</taxon>
        <taxon>Ecdysozoa</taxon>
        <taxon>Arthropoda</taxon>
        <taxon>Hexapoda</taxon>
        <taxon>Insecta</taxon>
        <taxon>Pterygota</taxon>
        <taxon>Neoptera</taxon>
        <taxon>Endopterygota</taxon>
        <taxon>Diptera</taxon>
        <taxon>Nematocera</taxon>
        <taxon>Culicoidea</taxon>
        <taxon>Culicidae</taxon>
        <taxon>Culicinae</taxon>
        <taxon>Culicini</taxon>
        <taxon>Culex</taxon>
        <taxon>Culex</taxon>
    </lineage>
</organism>
<comment type="caution">
    <text evidence="2">The sequence shown here is derived from an EMBL/GenBank/DDBJ whole genome shotgun (WGS) entry which is preliminary data.</text>
</comment>
<keyword evidence="1" id="KW-1133">Transmembrane helix</keyword>
<dbReference type="Proteomes" id="UP001562425">
    <property type="component" value="Unassembled WGS sequence"/>
</dbReference>
<gene>
    <name evidence="2" type="ORF">pipiens_010650</name>
</gene>
<accession>A0ABD1D9D1</accession>
<dbReference type="EMBL" id="JBEHCU010006766">
    <property type="protein sequence ID" value="KAL1396264.1"/>
    <property type="molecule type" value="Genomic_DNA"/>
</dbReference>
<protein>
    <submittedName>
        <fullName evidence="2">Uncharacterized protein</fullName>
    </submittedName>
</protein>
<proteinExistence type="predicted"/>
<keyword evidence="1" id="KW-0472">Membrane</keyword>
<evidence type="ECO:0000313" key="2">
    <source>
        <dbReference type="EMBL" id="KAL1396264.1"/>
    </source>
</evidence>
<evidence type="ECO:0000313" key="3">
    <source>
        <dbReference type="Proteomes" id="UP001562425"/>
    </source>
</evidence>
<reference evidence="2 3" key="1">
    <citation type="submission" date="2024-05" db="EMBL/GenBank/DDBJ databases">
        <title>Culex pipiens pipiens assembly and annotation.</title>
        <authorList>
            <person name="Alout H."/>
            <person name="Durand T."/>
        </authorList>
    </citation>
    <scope>NUCLEOTIDE SEQUENCE [LARGE SCALE GENOMIC DNA]</scope>
    <source>
        <strain evidence="2">HA-2024</strain>
        <tissue evidence="2">Whole body</tissue>
    </source>
</reference>
<keyword evidence="3" id="KW-1185">Reference proteome</keyword>
<keyword evidence="1" id="KW-0812">Transmembrane</keyword>
<sequence>MLLMIFFGSGISQHKLKRLERLVFVCLIIILFLLCESYLAIMLSYMLNTKYQAHLQTLDELEQSTLSICLKPGEKPALFQLLFREIAPNLANRISAPNSPKRWYDIEYCTWMMRYETAEIFLASSSNLEKETLHRKMYILPQKLNWMTRLHSVSRLRPFGEHFDRFLGRLFEGGFVKYWNDAIMGIILRRQSGSAAATHSCVWSQLRSLESGVGAKITRFRRLSGFVGDSNDMRTNVVFSGIEVRWKQQQQLLIDDALKLF</sequence>
<name>A0ABD1D9D1_CULPP</name>